<comment type="caution">
    <text evidence="6">The sequence shown here is derived from an EMBL/GenBank/DDBJ whole genome shotgun (WGS) entry which is preliminary data.</text>
</comment>
<gene>
    <name evidence="6" type="ORF">GETHPA_10030</name>
</gene>
<feature type="domain" description="ATP-grasp" evidence="5">
    <location>
        <begin position="89"/>
        <end position="299"/>
    </location>
</feature>
<evidence type="ECO:0000256" key="4">
    <source>
        <dbReference type="PROSITE-ProRule" id="PRU00409"/>
    </source>
</evidence>
<keyword evidence="7" id="KW-1185">Reference proteome</keyword>
<protein>
    <submittedName>
        <fullName evidence="6">ATP-grasp domain-containing protein</fullName>
    </submittedName>
</protein>
<reference evidence="6 7" key="1">
    <citation type="journal article" date="2023" name="Antonie Van Leeuwenhoek">
        <title>Mesoterricola silvestris gen. nov., sp. nov., Mesoterricola sediminis sp. nov., Geothrix oryzae sp. nov., Geothrix edaphica sp. nov., Geothrix rubra sp. nov., and Geothrix limicola sp. nov., six novel members of Acidobacteriota isolated from soils.</title>
        <authorList>
            <person name="Itoh H."/>
            <person name="Sugisawa Y."/>
            <person name="Mise K."/>
            <person name="Xu Z."/>
            <person name="Kuniyasu M."/>
            <person name="Ushijima N."/>
            <person name="Kawano K."/>
            <person name="Kobayashi E."/>
            <person name="Shiratori Y."/>
            <person name="Masuda Y."/>
            <person name="Senoo K."/>
        </authorList>
    </citation>
    <scope>NUCLEOTIDE SEQUENCE [LARGE SCALE GENOMIC DNA]</scope>
    <source>
        <strain evidence="6 7">Red803</strain>
    </source>
</reference>
<keyword evidence="1" id="KW-0436">Ligase</keyword>
<dbReference type="PANTHER" id="PTHR43585">
    <property type="entry name" value="FUMIPYRROLE BIOSYNTHESIS PROTEIN C"/>
    <property type="match status" value="1"/>
</dbReference>
<dbReference type="InterPro" id="IPR011761">
    <property type="entry name" value="ATP-grasp"/>
</dbReference>
<evidence type="ECO:0000256" key="1">
    <source>
        <dbReference type="ARBA" id="ARBA00022598"/>
    </source>
</evidence>
<name>A0ABQ5Q5S7_9BACT</name>
<dbReference type="RefSeq" id="WP_285723490.1">
    <property type="nucleotide sequence ID" value="NZ_BSDD01000002.1"/>
</dbReference>
<dbReference type="Pfam" id="PF13535">
    <property type="entry name" value="ATP-grasp_4"/>
    <property type="match status" value="1"/>
</dbReference>
<dbReference type="Proteomes" id="UP001165089">
    <property type="component" value="Unassembled WGS sequence"/>
</dbReference>
<dbReference type="Gene3D" id="3.30.470.20">
    <property type="entry name" value="ATP-grasp fold, B domain"/>
    <property type="match status" value="1"/>
</dbReference>
<sequence length="393" mass="43905">MFILEEPYVSDLLKRAALDLGAPVLDTPMARQALAGTGLRLWGDDAFAEAFTGGGHPRIYANSEHAIGWVARHLGATALPGRIARFKDKLRFREMLADLYPDYRFAGVDLEGLARFDPRSIPAPFVVKPAVGFFSLGVRVVRDPAAWPGVAAELAEAARRQGSLYPGQVVDFDRFIVEEVIEGEEFAVDAYYDAEGRVVILDILGHLFASEEDVSDRVYYTLPALIRRWREPFAAFLEEVGRRAGLRDFPVHAELRVGADGRIAPIEVNPLRFAGWCVADMAHHAYGLNPYACFLEGRVPDWERILPEREGKVFALVVADLPSRVDPATLESVDYEAFLARFHGVLELRKVDFTRHPVFAFLFLELPEDELPSLRGILGEDLSRYACPREPTP</sequence>
<dbReference type="InterPro" id="IPR052032">
    <property type="entry name" value="ATP-dep_AA_Ligase"/>
</dbReference>
<dbReference type="PROSITE" id="PS50975">
    <property type="entry name" value="ATP_GRASP"/>
    <property type="match status" value="1"/>
</dbReference>
<evidence type="ECO:0000313" key="6">
    <source>
        <dbReference type="EMBL" id="GLH69470.1"/>
    </source>
</evidence>
<proteinExistence type="predicted"/>
<dbReference type="SUPFAM" id="SSF56059">
    <property type="entry name" value="Glutathione synthetase ATP-binding domain-like"/>
    <property type="match status" value="1"/>
</dbReference>
<evidence type="ECO:0000313" key="7">
    <source>
        <dbReference type="Proteomes" id="UP001165089"/>
    </source>
</evidence>
<evidence type="ECO:0000259" key="5">
    <source>
        <dbReference type="PROSITE" id="PS50975"/>
    </source>
</evidence>
<organism evidence="6 7">
    <name type="scientific">Geothrix rubra</name>
    <dbReference type="NCBI Taxonomy" id="2927977"/>
    <lineage>
        <taxon>Bacteria</taxon>
        <taxon>Pseudomonadati</taxon>
        <taxon>Acidobacteriota</taxon>
        <taxon>Holophagae</taxon>
        <taxon>Holophagales</taxon>
        <taxon>Holophagaceae</taxon>
        <taxon>Geothrix</taxon>
    </lineage>
</organism>
<keyword evidence="3 4" id="KW-0067">ATP-binding</keyword>
<accession>A0ABQ5Q5S7</accession>
<dbReference type="EMBL" id="BSDD01000002">
    <property type="protein sequence ID" value="GLH69470.1"/>
    <property type="molecule type" value="Genomic_DNA"/>
</dbReference>
<dbReference type="PANTHER" id="PTHR43585:SF2">
    <property type="entry name" value="ATP-GRASP ENZYME FSQD"/>
    <property type="match status" value="1"/>
</dbReference>
<evidence type="ECO:0000256" key="3">
    <source>
        <dbReference type="ARBA" id="ARBA00022840"/>
    </source>
</evidence>
<keyword evidence="2 4" id="KW-0547">Nucleotide-binding</keyword>
<evidence type="ECO:0000256" key="2">
    <source>
        <dbReference type="ARBA" id="ARBA00022741"/>
    </source>
</evidence>